<evidence type="ECO:0000313" key="2">
    <source>
        <dbReference type="Proteomes" id="UP001623041"/>
    </source>
</evidence>
<reference evidence="1 2" key="1">
    <citation type="submission" date="2024-11" db="EMBL/GenBank/DDBJ databases">
        <authorList>
            <person name="Lucas J.A."/>
        </authorList>
    </citation>
    <scope>NUCLEOTIDE SEQUENCE [LARGE SCALE GENOMIC DNA]</scope>
    <source>
        <strain evidence="1 2">Z 5.4</strain>
    </source>
</reference>
<dbReference type="Proteomes" id="UP001623041">
    <property type="component" value="Unassembled WGS sequence"/>
</dbReference>
<keyword evidence="2" id="KW-1185">Reference proteome</keyword>
<comment type="caution">
    <text evidence="1">The sequence shown here is derived from an EMBL/GenBank/DDBJ whole genome shotgun (WGS) entry which is preliminary data.</text>
</comment>
<dbReference type="InterPro" id="IPR036173">
    <property type="entry name" value="G39-like_N_sf"/>
</dbReference>
<evidence type="ECO:0000313" key="1">
    <source>
        <dbReference type="EMBL" id="MFK9094408.1"/>
    </source>
</evidence>
<organism evidence="1 2">
    <name type="scientific">Bacillus salipaludis</name>
    <dbReference type="NCBI Taxonomy" id="2547811"/>
    <lineage>
        <taxon>Bacteria</taxon>
        <taxon>Bacillati</taxon>
        <taxon>Bacillota</taxon>
        <taxon>Bacilli</taxon>
        <taxon>Bacillales</taxon>
        <taxon>Bacillaceae</taxon>
        <taxon>Bacillus</taxon>
    </lineage>
</organism>
<protein>
    <submittedName>
        <fullName evidence="1">Uncharacterized protein</fullName>
    </submittedName>
</protein>
<sequence length="76" mass="8867">MMVLIQVYYDKFQFDQHKLDAWHMVLQKYSYDPVHENLLEFVLDSPHPPKISDLVQNSSWGHPIPGPFVLDLTAGE</sequence>
<proteinExistence type="predicted"/>
<name>A0ABW8RLL1_9BACI</name>
<dbReference type="EMBL" id="JBJHQH010000023">
    <property type="protein sequence ID" value="MFK9094408.1"/>
    <property type="molecule type" value="Genomic_DNA"/>
</dbReference>
<dbReference type="Gene3D" id="1.10.8.200">
    <property type="entry name" value="Replisome organizer (g39p helicase loader/inhibitor protein)"/>
    <property type="match status" value="1"/>
</dbReference>
<dbReference type="RefSeq" id="WP_406582880.1">
    <property type="nucleotide sequence ID" value="NZ_JBJHQH010000023.1"/>
</dbReference>
<accession>A0ABW8RLL1</accession>
<dbReference type="SUPFAM" id="SSF89064">
    <property type="entry name" value="Replisome organizer (g39p helicase loader/inhibitor protein)"/>
    <property type="match status" value="1"/>
</dbReference>
<gene>
    <name evidence="1" type="ORF">ACJEBI_23430</name>
</gene>